<gene>
    <name evidence="2" type="ORF">SAMN04489858_12037</name>
</gene>
<protein>
    <submittedName>
        <fullName evidence="2">Uncharacterized conserved protein YdaU, DUF1376 family</fullName>
    </submittedName>
</protein>
<feature type="region of interest" description="Disordered" evidence="1">
    <location>
        <begin position="92"/>
        <end position="144"/>
    </location>
</feature>
<dbReference type="AlphaFoldDB" id="A0A1I0J034"/>
<feature type="compositionally biased region" description="Basic and acidic residues" evidence="1">
    <location>
        <begin position="117"/>
        <end position="135"/>
    </location>
</feature>
<feature type="compositionally biased region" description="Basic and acidic residues" evidence="1">
    <location>
        <begin position="92"/>
        <end position="105"/>
    </location>
</feature>
<proteinExistence type="predicted"/>
<evidence type="ECO:0000256" key="1">
    <source>
        <dbReference type="SAM" id="MobiDB-lite"/>
    </source>
</evidence>
<reference evidence="2 3" key="1">
    <citation type="submission" date="2016-10" db="EMBL/GenBank/DDBJ databases">
        <authorList>
            <person name="de Groot N.N."/>
        </authorList>
    </citation>
    <scope>NUCLEOTIDE SEQUENCE [LARGE SCALE GENOMIC DNA]</scope>
    <source>
        <strain evidence="2 3">DSM 17862</strain>
    </source>
</reference>
<dbReference type="EMBL" id="FOHO01000020">
    <property type="protein sequence ID" value="SEU02810.1"/>
    <property type="molecule type" value="Genomic_DNA"/>
</dbReference>
<name>A0A1I0J034_9RHOB</name>
<accession>A0A1I0J034</accession>
<keyword evidence="3" id="KW-1185">Reference proteome</keyword>
<dbReference type="OrthoDB" id="8076130at2"/>
<organism evidence="2 3">
    <name type="scientific">Paracoccus homiensis</name>
    <dbReference type="NCBI Taxonomy" id="364199"/>
    <lineage>
        <taxon>Bacteria</taxon>
        <taxon>Pseudomonadati</taxon>
        <taxon>Pseudomonadota</taxon>
        <taxon>Alphaproteobacteria</taxon>
        <taxon>Rhodobacterales</taxon>
        <taxon>Paracoccaceae</taxon>
        <taxon>Paracoccus</taxon>
    </lineage>
</organism>
<dbReference type="Proteomes" id="UP000199180">
    <property type="component" value="Unassembled WGS sequence"/>
</dbReference>
<dbReference type="STRING" id="364199.SAMN04489858_12037"/>
<evidence type="ECO:0000313" key="2">
    <source>
        <dbReference type="EMBL" id="SEU02810.1"/>
    </source>
</evidence>
<evidence type="ECO:0000313" key="3">
    <source>
        <dbReference type="Proteomes" id="UP000199180"/>
    </source>
</evidence>
<dbReference type="RefSeq" id="WP_090737675.1">
    <property type="nucleotide sequence ID" value="NZ_FOHO01000020.1"/>
</dbReference>
<sequence length="269" mass="30563">MNGLPYYKAYPRDFIEGTIGLDFETKAAYRLVIDLIYMQGGALPDDARYISGLLGCSVKKWNVLRDRLISAGKVEVRGDYLGNLRADKELETLGKFQDKQRENRARPNKNKGLESPSSDHTEPDTDTVKKEEAKASSKKRGSRLSAEWRLPRPWGEWAVAEGLSEQAVRIEADKFRDYWISASGSNAVKLDWQATWRNWVRKAVTDRQKPAFRSISGGKDWRVGDLRALSPTRVQEFWPDGKWDDRSDLTEADVANHPRFIGRAPAYAG</sequence>
<dbReference type="Pfam" id="PF07120">
    <property type="entry name" value="DUF1376"/>
    <property type="match status" value="1"/>
</dbReference>
<dbReference type="InterPro" id="IPR010781">
    <property type="entry name" value="DUF1376"/>
</dbReference>